<dbReference type="InterPro" id="IPR036779">
    <property type="entry name" value="LysM_dom_sf"/>
</dbReference>
<dbReference type="Proteomes" id="UP000199300">
    <property type="component" value="Unassembled WGS sequence"/>
</dbReference>
<dbReference type="RefSeq" id="WP_091497616.1">
    <property type="nucleotide sequence ID" value="NZ_FODJ01000006.1"/>
</dbReference>
<dbReference type="OrthoDB" id="2033517at2"/>
<evidence type="ECO:0000256" key="1">
    <source>
        <dbReference type="SAM" id="MobiDB-lite"/>
    </source>
</evidence>
<dbReference type="Pfam" id="PF01476">
    <property type="entry name" value="LysM"/>
    <property type="match status" value="1"/>
</dbReference>
<evidence type="ECO:0000313" key="3">
    <source>
        <dbReference type="EMBL" id="SEO35528.1"/>
    </source>
</evidence>
<dbReference type="Gene3D" id="3.10.350.10">
    <property type="entry name" value="LysM domain"/>
    <property type="match status" value="1"/>
</dbReference>
<name>A0A1H8P1P7_9BACI</name>
<feature type="compositionally biased region" description="Polar residues" evidence="1">
    <location>
        <begin position="50"/>
        <end position="63"/>
    </location>
</feature>
<gene>
    <name evidence="3" type="ORF">SAMN04488134_106171</name>
</gene>
<dbReference type="AlphaFoldDB" id="A0A1H8P1P7"/>
<dbReference type="PANTHER" id="PTHR33734:SF34">
    <property type="entry name" value="SPOIVD-ASSOCIATED FACTOR A"/>
    <property type="match status" value="1"/>
</dbReference>
<dbReference type="GO" id="GO:0008932">
    <property type="term" value="F:lytic endotransglycosylase activity"/>
    <property type="evidence" value="ECO:0007669"/>
    <property type="project" value="TreeGrafter"/>
</dbReference>
<organism evidence="3 4">
    <name type="scientific">Amphibacillus marinus</name>
    <dbReference type="NCBI Taxonomy" id="872970"/>
    <lineage>
        <taxon>Bacteria</taxon>
        <taxon>Bacillati</taxon>
        <taxon>Bacillota</taxon>
        <taxon>Bacilli</taxon>
        <taxon>Bacillales</taxon>
        <taxon>Bacillaceae</taxon>
        <taxon>Amphibacillus</taxon>
    </lineage>
</organism>
<evidence type="ECO:0000259" key="2">
    <source>
        <dbReference type="PROSITE" id="PS51782"/>
    </source>
</evidence>
<accession>A0A1H8P1P7</accession>
<dbReference type="PANTHER" id="PTHR33734">
    <property type="entry name" value="LYSM DOMAIN-CONTAINING GPI-ANCHORED PROTEIN 2"/>
    <property type="match status" value="1"/>
</dbReference>
<dbReference type="InterPro" id="IPR018392">
    <property type="entry name" value="LysM"/>
</dbReference>
<dbReference type="NCBIfam" id="TIGR02899">
    <property type="entry name" value="spore_safA"/>
    <property type="match status" value="1"/>
</dbReference>
<reference evidence="3 4" key="1">
    <citation type="submission" date="2016-10" db="EMBL/GenBank/DDBJ databases">
        <authorList>
            <person name="de Groot N.N."/>
        </authorList>
    </citation>
    <scope>NUCLEOTIDE SEQUENCE [LARGE SCALE GENOMIC DNA]</scope>
    <source>
        <strain evidence="3 4">CGMCC 1.10434</strain>
    </source>
</reference>
<feature type="region of interest" description="Disordered" evidence="1">
    <location>
        <begin position="49"/>
        <end position="101"/>
    </location>
</feature>
<dbReference type="STRING" id="872970.SAMN04488134_106171"/>
<dbReference type="EMBL" id="FODJ01000006">
    <property type="protein sequence ID" value="SEO35528.1"/>
    <property type="molecule type" value="Genomic_DNA"/>
</dbReference>
<dbReference type="SUPFAM" id="SSF54106">
    <property type="entry name" value="LysM domain"/>
    <property type="match status" value="1"/>
</dbReference>
<evidence type="ECO:0000313" key="4">
    <source>
        <dbReference type="Proteomes" id="UP000199300"/>
    </source>
</evidence>
<dbReference type="SMART" id="SM00257">
    <property type="entry name" value="LysM"/>
    <property type="match status" value="1"/>
</dbReference>
<dbReference type="InterPro" id="IPR014248">
    <property type="entry name" value="Spore_coat_assembly_SafA"/>
</dbReference>
<proteinExistence type="predicted"/>
<sequence>MKIHIVQQGDTLWNIAKKYNVDFQALKAANTQLANPDMLMPGMKIKVPTESKQVSQQGSQAPTAQKGAVKEPFKHVPQKAHPVVKEDDHKPKKEVVKKAPQKQVTLPKLPPVSIQMPKLPNIYSNHYNIDVDIEDNDTIIKNKTYHHHPKPTEKKEEVKAEVKKPVQKPAPMPQPVDMIPCPCYVWMPCAPQQWNPMPYAQHETCEENYNTNEYEQYQDANQFYNSWPQAHYQYPTQTFDEQQQWGDVDLEDEEVNEQDLQNGYPYPVNYNGYQHYQNQPYLQQDMQQAQMNMYGQPLYPTMQRYSGYADPYYQYQYPMTPWMAADPSYNDEQE</sequence>
<feature type="domain" description="LysM" evidence="2">
    <location>
        <begin position="2"/>
        <end position="47"/>
    </location>
</feature>
<dbReference type="PROSITE" id="PS51782">
    <property type="entry name" value="LYSM"/>
    <property type="match status" value="1"/>
</dbReference>
<dbReference type="CDD" id="cd00118">
    <property type="entry name" value="LysM"/>
    <property type="match status" value="1"/>
</dbReference>
<keyword evidence="4" id="KW-1185">Reference proteome</keyword>
<feature type="compositionally biased region" description="Basic and acidic residues" evidence="1">
    <location>
        <begin position="83"/>
        <end position="97"/>
    </location>
</feature>
<protein>
    <submittedName>
        <fullName evidence="3">Morphogenetic protein associated with SpoVID</fullName>
    </submittedName>
</protein>